<name>A0A9Y2KYU1_9RHOB</name>
<evidence type="ECO:0000256" key="1">
    <source>
        <dbReference type="SAM" id="Coils"/>
    </source>
</evidence>
<keyword evidence="2" id="KW-1133">Transmembrane helix</keyword>
<feature type="transmembrane region" description="Helical" evidence="2">
    <location>
        <begin position="27"/>
        <end position="48"/>
    </location>
</feature>
<dbReference type="EMBL" id="CP127247">
    <property type="protein sequence ID" value="WIY24531.1"/>
    <property type="molecule type" value="Genomic_DNA"/>
</dbReference>
<dbReference type="Proteomes" id="UP001238334">
    <property type="component" value="Chromosome"/>
</dbReference>
<keyword evidence="4" id="KW-1185">Reference proteome</keyword>
<keyword evidence="2" id="KW-0472">Membrane</keyword>
<keyword evidence="2" id="KW-0812">Transmembrane</keyword>
<evidence type="ECO:0000313" key="3">
    <source>
        <dbReference type="EMBL" id="WIY24531.1"/>
    </source>
</evidence>
<accession>A0A9Y2KYU1</accession>
<protein>
    <submittedName>
        <fullName evidence="3">Uncharacterized protein</fullName>
    </submittedName>
</protein>
<sequence>MSAKDKFLDVLAEKAALRFLALIRSRYLRGFLVGISAASCVWLFIYVADGKPLRQISVSFFPFVISHIEAREFIDRIAILEVDLERLDIIKESLEEENRKLDKFSQQYYRNWEFCSDTQTAKETNNILILRNTRENCISSNRQNEFRIQQKYTIIHFQIKEKCLEPELESDSACQFILTRLEFLDHP</sequence>
<keyword evidence="1" id="KW-0175">Coiled coil</keyword>
<dbReference type="KEGG" id="ppso:QPJ95_18610"/>
<feature type="coiled-coil region" evidence="1">
    <location>
        <begin position="77"/>
        <end position="107"/>
    </location>
</feature>
<evidence type="ECO:0000256" key="2">
    <source>
        <dbReference type="SAM" id="Phobius"/>
    </source>
</evidence>
<evidence type="ECO:0000313" key="4">
    <source>
        <dbReference type="Proteomes" id="UP001238334"/>
    </source>
</evidence>
<dbReference type="AlphaFoldDB" id="A0A9Y2KYU1"/>
<reference evidence="3 4" key="1">
    <citation type="submission" date="2023-06" db="EMBL/GenBank/DDBJ databases">
        <title>Parasedimentitalea psychrophila sp. nov., a psychrophilic bacterium isolated from deep-sea sediment.</title>
        <authorList>
            <person name="Li A."/>
        </authorList>
    </citation>
    <scope>NUCLEOTIDE SEQUENCE [LARGE SCALE GENOMIC DNA]</scope>
    <source>
        <strain evidence="3 4">QS115</strain>
    </source>
</reference>
<organism evidence="3 4">
    <name type="scientific">Parasedimentitalea psychrophila</name>
    <dbReference type="NCBI Taxonomy" id="2997337"/>
    <lineage>
        <taxon>Bacteria</taxon>
        <taxon>Pseudomonadati</taxon>
        <taxon>Pseudomonadota</taxon>
        <taxon>Alphaproteobacteria</taxon>
        <taxon>Rhodobacterales</taxon>
        <taxon>Paracoccaceae</taxon>
        <taxon>Parasedimentitalea</taxon>
    </lineage>
</organism>
<gene>
    <name evidence="3" type="ORF">QPJ95_18610</name>
</gene>
<dbReference type="RefSeq" id="WP_270920778.1">
    <property type="nucleotide sequence ID" value="NZ_CP127247.1"/>
</dbReference>
<proteinExistence type="predicted"/>